<name>A0A2I7RWB4_9CAUD</name>
<evidence type="ECO:0000313" key="3">
    <source>
        <dbReference type="Proteomes" id="UP000272163"/>
    </source>
</evidence>
<sequence>MALNDTAQIRYNDPAGGTPSDIDAGSGGRQINTEYWHKKALVEEAKETYFGQLSDTKNMTKHMGKKLSMYHYLPVLSDENVNDQGIDASGATITDGNLYGSSKDVTTISGKIPLLGETGGRANRIGASRKVIEAEMTKIGFFIEFSKDALDFDTDNELYGHLSGEVIKAANELQEDLIQMDLLNGAGVVKFAGVATQTSEITGEGSEVSEVTYDDLQRLAKDMFDNRTPKQTKVIVGSRLVDTRVVNSAMYMYVGSDMVATLSRMTDHHGNPAFVGVEHYAHSGVAGVNSINGEIGKVGEFRIVQVPEMQKWEGAGAAETGANAGYQATGAKYDVFPMLVVGAGSFSTIGFQTDGKSTKFKIKHSFPGDDVSYGAHDPFGEIGFMSIKFWYGTLIMRPERLGLVKTVARA</sequence>
<gene>
    <name evidence="2" type="ORF">NVP1245O_37</name>
</gene>
<protein>
    <submittedName>
        <fullName evidence="2">Major capsid protein</fullName>
    </submittedName>
</protein>
<organism evidence="2 3">
    <name type="scientific">Vibrio phage 1.245.O._10N.261.54.C7</name>
    <dbReference type="NCBI Taxonomy" id="1881236"/>
    <lineage>
        <taxon>Viruses</taxon>
        <taxon>Duplodnaviria</taxon>
        <taxon>Heunggongvirae</taxon>
        <taxon>Uroviricota</taxon>
        <taxon>Caudoviricetes</taxon>
        <taxon>Schitoviridae</taxon>
        <taxon>Pariacacavirus</taxon>
        <taxon>Pariacacavirus 1245O</taxon>
    </lineage>
</organism>
<feature type="region of interest" description="Disordered" evidence="1">
    <location>
        <begin position="1"/>
        <end position="29"/>
    </location>
</feature>
<keyword evidence="3" id="KW-1185">Reference proteome</keyword>
<accession>A0A2I7RWB4</accession>
<evidence type="ECO:0000256" key="1">
    <source>
        <dbReference type="SAM" id="MobiDB-lite"/>
    </source>
</evidence>
<dbReference type="Proteomes" id="UP000272163">
    <property type="component" value="Segment"/>
</dbReference>
<evidence type="ECO:0000313" key="2">
    <source>
        <dbReference type="EMBL" id="AUR97950.1"/>
    </source>
</evidence>
<dbReference type="EMBL" id="MG592610">
    <property type="protein sequence ID" value="AUR97950.1"/>
    <property type="molecule type" value="Genomic_DNA"/>
</dbReference>
<reference evidence="2 3" key="1">
    <citation type="submission" date="2017-11" db="EMBL/GenBank/DDBJ databases">
        <title>A major lineage of nontailed dsDNA viruses as unrecognized killers of marine bacteria.</title>
        <authorList>
            <person name="Kauffman K.M."/>
            <person name="Hussain F.A."/>
            <person name="Yang J."/>
            <person name="Arevalo P."/>
            <person name="Brown J.M."/>
            <person name="Chang W.K."/>
            <person name="VanInsberghe D."/>
            <person name="Elsherbini J."/>
            <person name="Cutler M.B."/>
            <person name="Kelly L."/>
            <person name="Polz M.F."/>
        </authorList>
    </citation>
    <scope>NUCLEOTIDE SEQUENCE [LARGE SCALE GENOMIC DNA]</scope>
</reference>
<proteinExistence type="predicted"/>
<dbReference type="NCBIfam" id="TIGR04387">
    <property type="entry name" value="capsid_maj_N4"/>
    <property type="match status" value="1"/>
</dbReference>